<reference evidence="2" key="1">
    <citation type="submission" date="2022-03" db="EMBL/GenBank/DDBJ databases">
        <authorList>
            <person name="Lindestad O."/>
        </authorList>
    </citation>
    <scope>NUCLEOTIDE SEQUENCE</scope>
</reference>
<dbReference type="AlphaFoldDB" id="A0A8S4R935"/>
<evidence type="ECO:0000256" key="1">
    <source>
        <dbReference type="SAM" id="SignalP"/>
    </source>
</evidence>
<keyword evidence="3" id="KW-1185">Reference proteome</keyword>
<feature type="signal peptide" evidence="1">
    <location>
        <begin position="1"/>
        <end position="21"/>
    </location>
</feature>
<proteinExistence type="predicted"/>
<protein>
    <submittedName>
        <fullName evidence="2">Jg17768 protein</fullName>
    </submittedName>
</protein>
<dbReference type="Proteomes" id="UP000838756">
    <property type="component" value="Unassembled WGS sequence"/>
</dbReference>
<organism evidence="2 3">
    <name type="scientific">Pararge aegeria aegeria</name>
    <dbReference type="NCBI Taxonomy" id="348720"/>
    <lineage>
        <taxon>Eukaryota</taxon>
        <taxon>Metazoa</taxon>
        <taxon>Ecdysozoa</taxon>
        <taxon>Arthropoda</taxon>
        <taxon>Hexapoda</taxon>
        <taxon>Insecta</taxon>
        <taxon>Pterygota</taxon>
        <taxon>Neoptera</taxon>
        <taxon>Endopterygota</taxon>
        <taxon>Lepidoptera</taxon>
        <taxon>Glossata</taxon>
        <taxon>Ditrysia</taxon>
        <taxon>Papilionoidea</taxon>
        <taxon>Nymphalidae</taxon>
        <taxon>Satyrinae</taxon>
        <taxon>Satyrini</taxon>
        <taxon>Parargina</taxon>
        <taxon>Pararge</taxon>
    </lineage>
</organism>
<evidence type="ECO:0000313" key="3">
    <source>
        <dbReference type="Proteomes" id="UP000838756"/>
    </source>
</evidence>
<comment type="caution">
    <text evidence="2">The sequence shown here is derived from an EMBL/GenBank/DDBJ whole genome shotgun (WGS) entry which is preliminary data.</text>
</comment>
<accession>A0A8S4R935</accession>
<keyword evidence="1" id="KW-0732">Signal</keyword>
<feature type="chain" id="PRO_5035843771" evidence="1">
    <location>
        <begin position="22"/>
        <end position="80"/>
    </location>
</feature>
<sequence>MWNYNVVHSWKLFAPFCSVSAEAITSDAETIGNKGKASRNRLCGEITTSPRNPHRAPLPPRACFSSCNNWRTEQINRHTE</sequence>
<dbReference type="EMBL" id="CAKXAJ010024942">
    <property type="protein sequence ID" value="CAH2233141.1"/>
    <property type="molecule type" value="Genomic_DNA"/>
</dbReference>
<gene>
    <name evidence="2" type="primary">jg17768</name>
    <name evidence="2" type="ORF">PAEG_LOCUS11268</name>
</gene>
<evidence type="ECO:0000313" key="2">
    <source>
        <dbReference type="EMBL" id="CAH2233141.1"/>
    </source>
</evidence>
<name>A0A8S4R935_9NEOP</name>